<protein>
    <submittedName>
        <fullName evidence="2">TIGR03617 family F420-dependent LLM class oxidoreductase</fullName>
        <ecNumber evidence="2">1.-.-.-</ecNumber>
    </submittedName>
</protein>
<dbReference type="EC" id="1.-.-.-" evidence="2"/>
<gene>
    <name evidence="2" type="ORF">ACFYU5_26415</name>
</gene>
<dbReference type="EMBL" id="JBIAMT010000005">
    <property type="protein sequence ID" value="MFF0499962.1"/>
    <property type="molecule type" value="Genomic_DNA"/>
</dbReference>
<dbReference type="InterPro" id="IPR050564">
    <property type="entry name" value="F420-G6PD/mer"/>
</dbReference>
<keyword evidence="2" id="KW-0560">Oxidoreductase</keyword>
<feature type="domain" description="Luciferase-like" evidence="1">
    <location>
        <begin position="15"/>
        <end position="315"/>
    </location>
</feature>
<dbReference type="InterPro" id="IPR011251">
    <property type="entry name" value="Luciferase-like_dom"/>
</dbReference>
<organism evidence="2 3">
    <name type="scientific">Nocardia aobensis</name>
    <dbReference type="NCBI Taxonomy" id="257277"/>
    <lineage>
        <taxon>Bacteria</taxon>
        <taxon>Bacillati</taxon>
        <taxon>Actinomycetota</taxon>
        <taxon>Actinomycetes</taxon>
        <taxon>Mycobacteriales</taxon>
        <taxon>Nocardiaceae</taxon>
        <taxon>Nocardia</taxon>
    </lineage>
</organism>
<dbReference type="PANTHER" id="PTHR43244:SF2">
    <property type="entry name" value="CONSERVED HYPOTHETICAL ALANINE AND PROLINE-RICH PROTEIN"/>
    <property type="match status" value="1"/>
</dbReference>
<accession>A0ABW6P9X1</accession>
<dbReference type="PANTHER" id="PTHR43244">
    <property type="match status" value="1"/>
</dbReference>
<dbReference type="SUPFAM" id="SSF51679">
    <property type="entry name" value="Bacterial luciferase-like"/>
    <property type="match status" value="1"/>
</dbReference>
<evidence type="ECO:0000313" key="3">
    <source>
        <dbReference type="Proteomes" id="UP001601442"/>
    </source>
</evidence>
<dbReference type="GO" id="GO:0016491">
    <property type="term" value="F:oxidoreductase activity"/>
    <property type="evidence" value="ECO:0007669"/>
    <property type="project" value="UniProtKB-KW"/>
</dbReference>
<dbReference type="Pfam" id="PF00296">
    <property type="entry name" value="Bac_luciferase"/>
    <property type="match status" value="1"/>
</dbReference>
<name>A0ABW6P9X1_9NOCA</name>
<dbReference type="Gene3D" id="3.20.20.30">
    <property type="entry name" value="Luciferase-like domain"/>
    <property type="match status" value="1"/>
</dbReference>
<dbReference type="InterPro" id="IPR036661">
    <property type="entry name" value="Luciferase-like_sf"/>
</dbReference>
<comment type="caution">
    <text evidence="2">The sequence shown here is derived from an EMBL/GenBank/DDBJ whole genome shotgun (WGS) entry which is preliminary data.</text>
</comment>
<evidence type="ECO:0000313" key="2">
    <source>
        <dbReference type="EMBL" id="MFF0499962.1"/>
    </source>
</evidence>
<dbReference type="Proteomes" id="UP001601442">
    <property type="component" value="Unassembled WGS sequence"/>
</dbReference>
<sequence>MRIDMKLPKPDALGGDRLTRLGEVGAAAERSGYSGLWSAESSGDPFLPLVPAAAATEQLQLGTAITVAFARNPMSLAYTAHDLQLLSSGRFLLGLGSQVRPHIERRFGMPWSQPAARMREFIEAMRAIWNTWNTGEKLDFRGDFYSHTLMTPFFSPAPSPSGPPKVYLAAVGDKMTEVAGAVCDGLLPHPFTTERYLREHTLPTAHRGLASAGRTLADFSVSFSGLVVSGRTEEEMERARDGARAQIAFYGSTPAYHSVLETHGWGELGRALTELSKSDAPDRWTQMGKLVDDEVLDSFAVVAEPDRLGTAIEARFGDIVDRFSFYAPYDHDPEIWLPAIEHLRQTGPATRSTSK</sequence>
<dbReference type="InterPro" id="IPR019919">
    <property type="entry name" value="Lucif-like_OxRdtase_MSMEG_2256"/>
</dbReference>
<keyword evidence="3" id="KW-1185">Reference proteome</keyword>
<dbReference type="NCBIfam" id="TIGR03617">
    <property type="entry name" value="F420_MSMEG_2256"/>
    <property type="match status" value="1"/>
</dbReference>
<evidence type="ECO:0000259" key="1">
    <source>
        <dbReference type="Pfam" id="PF00296"/>
    </source>
</evidence>
<reference evidence="2 3" key="1">
    <citation type="submission" date="2024-10" db="EMBL/GenBank/DDBJ databases">
        <title>The Natural Products Discovery Center: Release of the First 8490 Sequenced Strains for Exploring Actinobacteria Biosynthetic Diversity.</title>
        <authorList>
            <person name="Kalkreuter E."/>
            <person name="Kautsar S.A."/>
            <person name="Yang D."/>
            <person name="Bader C.D."/>
            <person name="Teijaro C.N."/>
            <person name="Fluegel L."/>
            <person name="Davis C.M."/>
            <person name="Simpson J.R."/>
            <person name="Lauterbach L."/>
            <person name="Steele A.D."/>
            <person name="Gui C."/>
            <person name="Meng S."/>
            <person name="Li G."/>
            <person name="Viehrig K."/>
            <person name="Ye F."/>
            <person name="Su P."/>
            <person name="Kiefer A.F."/>
            <person name="Nichols A."/>
            <person name="Cepeda A.J."/>
            <person name="Yan W."/>
            <person name="Fan B."/>
            <person name="Jiang Y."/>
            <person name="Adhikari A."/>
            <person name="Zheng C.-J."/>
            <person name="Schuster L."/>
            <person name="Cowan T.M."/>
            <person name="Smanski M.J."/>
            <person name="Chevrette M.G."/>
            <person name="De Carvalho L.P.S."/>
            <person name="Shen B."/>
        </authorList>
    </citation>
    <scope>NUCLEOTIDE SEQUENCE [LARGE SCALE GENOMIC DNA]</scope>
    <source>
        <strain evidence="2 3">NPDC004119</strain>
    </source>
</reference>
<proteinExistence type="predicted"/>
<dbReference type="RefSeq" id="WP_387398887.1">
    <property type="nucleotide sequence ID" value="NZ_JBIAMT010000005.1"/>
</dbReference>
<dbReference type="CDD" id="cd01097">
    <property type="entry name" value="Tetrahydromethanopterin_reductase"/>
    <property type="match status" value="1"/>
</dbReference>